<feature type="transmembrane region" description="Helical" evidence="1">
    <location>
        <begin position="7"/>
        <end position="29"/>
    </location>
</feature>
<keyword evidence="1" id="KW-0812">Transmembrane</keyword>
<sequence>MGNAQKALVMAAGIFLAIALITIAVVMFISAQEATKSAQENFSGIQRELSSTSFNVYDGTTISGSQVVNALRKFSQQKQFGVLVITGRNKIATTPVSGGTWYNGVVNESTGIVSYDSTLPASSSNVVPTSGYSQLADSTTQSATTYINPAGRFNASIIRDDSNVIHGLKFVQQ</sequence>
<accession>A0ABS1J6E9</accession>
<evidence type="ECO:0000313" key="3">
    <source>
        <dbReference type="Proteomes" id="UP000602284"/>
    </source>
</evidence>
<evidence type="ECO:0000313" key="2">
    <source>
        <dbReference type="EMBL" id="MBL0385853.1"/>
    </source>
</evidence>
<dbReference type="Proteomes" id="UP000602284">
    <property type="component" value="Unassembled WGS sequence"/>
</dbReference>
<gene>
    <name evidence="2" type="ORF">JJB07_04245</name>
</gene>
<keyword evidence="1" id="KW-1133">Transmembrane helix</keyword>
<comment type="caution">
    <text evidence="2">The sequence shown here is derived from an EMBL/GenBank/DDBJ whole genome shotgun (WGS) entry which is preliminary data.</text>
</comment>
<keyword evidence="1" id="KW-0472">Membrane</keyword>
<dbReference type="EMBL" id="JAEQNB010000001">
    <property type="protein sequence ID" value="MBL0385853.1"/>
    <property type="molecule type" value="Genomic_DNA"/>
</dbReference>
<protein>
    <submittedName>
        <fullName evidence="2">ABC transporter permease</fullName>
    </submittedName>
</protein>
<keyword evidence="3" id="KW-1185">Reference proteome</keyword>
<evidence type="ECO:0000256" key="1">
    <source>
        <dbReference type="SAM" id="Phobius"/>
    </source>
</evidence>
<dbReference type="RefSeq" id="WP_201631394.1">
    <property type="nucleotide sequence ID" value="NZ_JAEQNB010000001.1"/>
</dbReference>
<name>A0ABS1J6E9_9BACL</name>
<proteinExistence type="predicted"/>
<reference evidence="2 3" key="1">
    <citation type="submission" date="2021-01" db="EMBL/GenBank/DDBJ databases">
        <title>Tumebacillus sp. strain ITR2 16S ribosomal RNA gene Genome sequencing and assembly.</title>
        <authorList>
            <person name="Kang M."/>
        </authorList>
    </citation>
    <scope>NUCLEOTIDE SEQUENCE [LARGE SCALE GENOMIC DNA]</scope>
    <source>
        <strain evidence="2 3">ITR2</strain>
    </source>
</reference>
<organism evidence="2 3">
    <name type="scientific">Tumebacillus amylolyticus</name>
    <dbReference type="NCBI Taxonomy" id="2801339"/>
    <lineage>
        <taxon>Bacteria</taxon>
        <taxon>Bacillati</taxon>
        <taxon>Bacillota</taxon>
        <taxon>Bacilli</taxon>
        <taxon>Bacillales</taxon>
        <taxon>Alicyclobacillaceae</taxon>
        <taxon>Tumebacillus</taxon>
    </lineage>
</organism>